<feature type="transmembrane region" description="Helical" evidence="2">
    <location>
        <begin position="129"/>
        <end position="155"/>
    </location>
</feature>
<dbReference type="Proteomes" id="UP001174909">
    <property type="component" value="Unassembled WGS sequence"/>
</dbReference>
<keyword evidence="2" id="KW-0812">Transmembrane</keyword>
<dbReference type="InterPro" id="IPR003961">
    <property type="entry name" value="FN3_dom"/>
</dbReference>
<dbReference type="PROSITE" id="PS50853">
    <property type="entry name" value="FN3"/>
    <property type="match status" value="1"/>
</dbReference>
<dbReference type="EMBL" id="CASHTH010001026">
    <property type="protein sequence ID" value="CAI8010314.1"/>
    <property type="molecule type" value="Genomic_DNA"/>
</dbReference>
<sequence>MAPNRPTSSPIEAQVTLVGVPEKPTVDMDNIETSPTTITTSWSFPPDATGSEVSWELTGQTRRRRVSNAEGGTSGRLPKDQNSYTIGRLRSGTSYDITVTVFNPAGNSSTTFTHSTAEDISKSDSSASVAALGGVLGVVIVTAIVVQAMVIVFFIRKLQRAKASTNTGVEMPTFSGKKYLGSEQFQTSSNEAYDVVRGTGSTAEGEYEVTQALPPSTSSQPTTAAAGDSLYESV</sequence>
<protein>
    <recommendedName>
        <fullName evidence="3">Fibronectin type-III domain-containing protein</fullName>
    </recommendedName>
</protein>
<comment type="caution">
    <text evidence="4">The sequence shown here is derived from an EMBL/GenBank/DDBJ whole genome shotgun (WGS) entry which is preliminary data.</text>
</comment>
<evidence type="ECO:0000256" key="2">
    <source>
        <dbReference type="SAM" id="Phobius"/>
    </source>
</evidence>
<feature type="region of interest" description="Disordered" evidence="1">
    <location>
        <begin position="200"/>
        <end position="234"/>
    </location>
</feature>
<dbReference type="InterPro" id="IPR036116">
    <property type="entry name" value="FN3_sf"/>
</dbReference>
<dbReference type="Pfam" id="PF00041">
    <property type="entry name" value="fn3"/>
    <property type="match status" value="1"/>
</dbReference>
<evidence type="ECO:0000259" key="3">
    <source>
        <dbReference type="PROSITE" id="PS50853"/>
    </source>
</evidence>
<evidence type="ECO:0000313" key="5">
    <source>
        <dbReference type="Proteomes" id="UP001174909"/>
    </source>
</evidence>
<evidence type="ECO:0000313" key="4">
    <source>
        <dbReference type="EMBL" id="CAI8010314.1"/>
    </source>
</evidence>
<organism evidence="4 5">
    <name type="scientific">Geodia barretti</name>
    <name type="common">Barrett's horny sponge</name>
    <dbReference type="NCBI Taxonomy" id="519541"/>
    <lineage>
        <taxon>Eukaryota</taxon>
        <taxon>Metazoa</taxon>
        <taxon>Porifera</taxon>
        <taxon>Demospongiae</taxon>
        <taxon>Heteroscleromorpha</taxon>
        <taxon>Tetractinellida</taxon>
        <taxon>Astrophorina</taxon>
        <taxon>Geodiidae</taxon>
        <taxon>Geodia</taxon>
    </lineage>
</organism>
<keyword evidence="2" id="KW-1133">Transmembrane helix</keyword>
<evidence type="ECO:0000256" key="1">
    <source>
        <dbReference type="SAM" id="MobiDB-lite"/>
    </source>
</evidence>
<dbReference type="AlphaFoldDB" id="A0AA35W7L9"/>
<name>A0AA35W7L9_GEOBA</name>
<feature type="compositionally biased region" description="Polar residues" evidence="1">
    <location>
        <begin position="31"/>
        <end position="43"/>
    </location>
</feature>
<keyword evidence="5" id="KW-1185">Reference proteome</keyword>
<gene>
    <name evidence="4" type="ORF">GBAR_LOCUS6799</name>
</gene>
<dbReference type="CDD" id="cd00063">
    <property type="entry name" value="FN3"/>
    <property type="match status" value="1"/>
</dbReference>
<dbReference type="SMART" id="SM00060">
    <property type="entry name" value="FN3"/>
    <property type="match status" value="1"/>
</dbReference>
<accession>A0AA35W7L9</accession>
<keyword evidence="2" id="KW-0472">Membrane</keyword>
<dbReference type="Gene3D" id="2.60.40.10">
    <property type="entry name" value="Immunoglobulins"/>
    <property type="match status" value="1"/>
</dbReference>
<proteinExistence type="predicted"/>
<dbReference type="SUPFAM" id="SSF49265">
    <property type="entry name" value="Fibronectin type III"/>
    <property type="match status" value="1"/>
</dbReference>
<feature type="domain" description="Fibronectin type-III" evidence="3">
    <location>
        <begin position="20"/>
        <end position="119"/>
    </location>
</feature>
<feature type="region of interest" description="Disordered" evidence="1">
    <location>
        <begin position="31"/>
        <end position="82"/>
    </location>
</feature>
<dbReference type="InterPro" id="IPR013783">
    <property type="entry name" value="Ig-like_fold"/>
</dbReference>
<feature type="compositionally biased region" description="Polar residues" evidence="1">
    <location>
        <begin position="213"/>
        <end position="223"/>
    </location>
</feature>
<reference evidence="4" key="1">
    <citation type="submission" date="2023-03" db="EMBL/GenBank/DDBJ databases">
        <authorList>
            <person name="Steffen K."/>
            <person name="Cardenas P."/>
        </authorList>
    </citation>
    <scope>NUCLEOTIDE SEQUENCE</scope>
</reference>